<comment type="caution">
    <text evidence="7">The sequence shown here is derived from an EMBL/GenBank/DDBJ whole genome shotgun (WGS) entry which is preliminary data.</text>
</comment>
<feature type="repeat" description="WD" evidence="4">
    <location>
        <begin position="537"/>
        <end position="576"/>
    </location>
</feature>
<evidence type="ECO:0000256" key="1">
    <source>
        <dbReference type="ARBA" id="ARBA00022574"/>
    </source>
</evidence>
<dbReference type="EMBL" id="NDIQ01000001">
    <property type="protein sequence ID" value="PRT53373.1"/>
    <property type="molecule type" value="Genomic_DNA"/>
</dbReference>
<feature type="compositionally biased region" description="Basic and acidic residues" evidence="5">
    <location>
        <begin position="1"/>
        <end position="15"/>
    </location>
</feature>
<feature type="repeat" description="WD" evidence="4">
    <location>
        <begin position="384"/>
        <end position="401"/>
    </location>
</feature>
<dbReference type="Pfam" id="PF12937">
    <property type="entry name" value="F-box-like"/>
    <property type="match status" value="1"/>
</dbReference>
<dbReference type="SMART" id="SM00320">
    <property type="entry name" value="WD40"/>
    <property type="match status" value="7"/>
</dbReference>
<dbReference type="AlphaFoldDB" id="A0A2T0FEE2"/>
<dbReference type="InterPro" id="IPR001810">
    <property type="entry name" value="F-box_dom"/>
</dbReference>
<dbReference type="GeneID" id="36514742"/>
<dbReference type="PROSITE" id="PS50181">
    <property type="entry name" value="FBOX"/>
    <property type="match status" value="1"/>
</dbReference>
<keyword evidence="8" id="KW-1185">Reference proteome</keyword>
<dbReference type="Pfam" id="PF00400">
    <property type="entry name" value="WD40"/>
    <property type="match status" value="7"/>
</dbReference>
<dbReference type="PANTHER" id="PTHR19872:SF9">
    <property type="entry name" value="UBIQUITIN-BINDING SDF UBIQUITIN LIGASE COMPLEX SUBUNIT"/>
    <property type="match status" value="1"/>
</dbReference>
<evidence type="ECO:0000313" key="7">
    <source>
        <dbReference type="EMBL" id="PRT53373.1"/>
    </source>
</evidence>
<dbReference type="Gene3D" id="1.20.1280.50">
    <property type="match status" value="1"/>
</dbReference>
<accession>A0A2T0FEE2</accession>
<keyword evidence="3" id="KW-0833">Ubl conjugation pathway</keyword>
<keyword evidence="7" id="KW-0436">Ligase</keyword>
<dbReference type="PANTHER" id="PTHR19872">
    <property type="entry name" value="UBIQUITIN LIGASE SPECIFICITY FACTOR/HREP PROTEIN"/>
    <property type="match status" value="1"/>
</dbReference>
<evidence type="ECO:0000256" key="4">
    <source>
        <dbReference type="PROSITE-ProRule" id="PRU00221"/>
    </source>
</evidence>
<dbReference type="OrthoDB" id="5580488at2759"/>
<evidence type="ECO:0000313" key="8">
    <source>
        <dbReference type="Proteomes" id="UP000238350"/>
    </source>
</evidence>
<evidence type="ECO:0000256" key="2">
    <source>
        <dbReference type="ARBA" id="ARBA00022737"/>
    </source>
</evidence>
<feature type="repeat" description="WD" evidence="4">
    <location>
        <begin position="291"/>
        <end position="330"/>
    </location>
</feature>
<keyword evidence="2" id="KW-0677">Repeat</keyword>
<dbReference type="InterPro" id="IPR015943">
    <property type="entry name" value="WD40/YVTN_repeat-like_dom_sf"/>
</dbReference>
<dbReference type="CDD" id="cd00200">
    <property type="entry name" value="WD40"/>
    <property type="match status" value="1"/>
</dbReference>
<feature type="repeat" description="WD" evidence="4">
    <location>
        <begin position="410"/>
        <end position="451"/>
    </location>
</feature>
<feature type="compositionally biased region" description="Polar residues" evidence="5">
    <location>
        <begin position="240"/>
        <end position="251"/>
    </location>
</feature>
<feature type="repeat" description="WD" evidence="4">
    <location>
        <begin position="577"/>
        <end position="610"/>
    </location>
</feature>
<dbReference type="InterPro" id="IPR036047">
    <property type="entry name" value="F-box-like_dom_sf"/>
</dbReference>
<dbReference type="InterPro" id="IPR051075">
    <property type="entry name" value="SCF_subunit_WD-repeat"/>
</dbReference>
<feature type="region of interest" description="Disordered" evidence="5">
    <location>
        <begin position="225"/>
        <end position="263"/>
    </location>
</feature>
<dbReference type="PROSITE" id="PS50294">
    <property type="entry name" value="WD_REPEATS_REGION"/>
    <property type="match status" value="4"/>
</dbReference>
<protein>
    <submittedName>
        <fullName evidence="7">Putative E3 ubiquitin ligase complex SCF subunit sconB</fullName>
    </submittedName>
</protein>
<dbReference type="STRING" id="45607.A0A2T0FEE2"/>
<dbReference type="CDD" id="cd22147">
    <property type="entry name" value="F-box_SpPof1-like"/>
    <property type="match status" value="1"/>
</dbReference>
<feature type="region of interest" description="Disordered" evidence="5">
    <location>
        <begin position="1"/>
        <end position="29"/>
    </location>
</feature>
<dbReference type="InterPro" id="IPR020472">
    <property type="entry name" value="WD40_PAC1"/>
</dbReference>
<evidence type="ECO:0000256" key="5">
    <source>
        <dbReference type="SAM" id="MobiDB-lite"/>
    </source>
</evidence>
<reference evidence="7 8" key="1">
    <citation type="submission" date="2017-04" db="EMBL/GenBank/DDBJ databases">
        <title>Genome sequencing of [Candida] sorbophila.</title>
        <authorList>
            <person name="Ahn J.O."/>
        </authorList>
    </citation>
    <scope>NUCLEOTIDE SEQUENCE [LARGE SCALE GENOMIC DNA]</scope>
    <source>
        <strain evidence="7 8">DS02</strain>
    </source>
</reference>
<feature type="domain" description="F-box" evidence="6">
    <location>
        <begin position="133"/>
        <end position="179"/>
    </location>
</feature>
<sequence length="610" mass="68531">MEKCESQKMADDRSSAPDNAENPGHPAPKRDTAALIAAYMARHAETRKQSSQYCYRHNPAFSSKRADNVSLQDMQKSLESFSPEDCQVISHIWGAFGAASSDQRQVMLRGILGQCCLPQLSDVASMIRDLVRIDFISLLPIELSFKVLGYLDARSLSIASMVSKRWKQLADDDYVWYHLCEQHIDRKCTNCGWGLPLLDRKRLHKSKQAVLQRLEDLSMSEKLSNPALSAPCGKRKRSEPSSGSSAGQMEFSSKYRCTDSTPRKTRPWKEVYIERYKIENNWRSNRYTMQVFHHTSPVLCLQFDEQYLMTGTYDGHINIWCVETGALVRTLIGHIRAISGLKFDNCKLVTGSWDQSVRVWNYQTGQCLSTFGGLDAKVLCIDTNNNLIAAGSTDATVKVWDFLEKSCFTLRGHTEPVHSVKIHHPSSTLYSTGEDMTVKMWDLKTKTCVRSFGGPNVGPNGHVAQIQQALPMTIEHLEGDDHHMDFTDDKDPASIQVTTAEEEESKANRRPTHLLTASLDNTIKLWDIKTGKCTRTLFGHVEGVWCVAADNFRIVSGAHDKLVKVWDVQSGKCWHTFSGHTKPVCCVDLNDTGFASGGDDGIVQLYSFEN</sequence>
<gene>
    <name evidence="7" type="ORF">B9G98_00993</name>
</gene>
<dbReference type="PROSITE" id="PS50082">
    <property type="entry name" value="WD_REPEATS_2"/>
    <property type="match status" value="7"/>
</dbReference>
<keyword evidence="1 4" id="KW-0853">WD repeat</keyword>
<dbReference type="Gene3D" id="2.130.10.10">
    <property type="entry name" value="YVTN repeat-like/Quinoprotein amine dehydrogenase"/>
    <property type="match status" value="3"/>
</dbReference>
<dbReference type="InterPro" id="IPR001680">
    <property type="entry name" value="WD40_rpt"/>
</dbReference>
<name>A0A2T0FEE2_9ASCO</name>
<dbReference type="GO" id="GO:0016874">
    <property type="term" value="F:ligase activity"/>
    <property type="evidence" value="ECO:0007669"/>
    <property type="project" value="UniProtKB-KW"/>
</dbReference>
<dbReference type="InterPro" id="IPR011047">
    <property type="entry name" value="Quinoprotein_ADH-like_sf"/>
</dbReference>
<dbReference type="SUPFAM" id="SSF81383">
    <property type="entry name" value="F-box domain"/>
    <property type="match status" value="1"/>
</dbReference>
<dbReference type="PROSITE" id="PS00678">
    <property type="entry name" value="WD_REPEATS_1"/>
    <property type="match status" value="3"/>
</dbReference>
<evidence type="ECO:0000256" key="3">
    <source>
        <dbReference type="ARBA" id="ARBA00022786"/>
    </source>
</evidence>
<proteinExistence type="predicted"/>
<dbReference type="Proteomes" id="UP000238350">
    <property type="component" value="Unassembled WGS sequence"/>
</dbReference>
<dbReference type="RefSeq" id="XP_024663319.1">
    <property type="nucleotide sequence ID" value="XM_024807551.1"/>
</dbReference>
<feature type="repeat" description="WD" evidence="4">
    <location>
        <begin position="514"/>
        <end position="536"/>
    </location>
</feature>
<dbReference type="SMART" id="SM00256">
    <property type="entry name" value="FBOX"/>
    <property type="match status" value="1"/>
</dbReference>
<feature type="repeat" description="WD" evidence="4">
    <location>
        <begin position="331"/>
        <end position="370"/>
    </location>
</feature>
<dbReference type="SUPFAM" id="SSF50998">
    <property type="entry name" value="Quinoprotein alcohol dehydrogenase-like"/>
    <property type="match status" value="1"/>
</dbReference>
<dbReference type="PRINTS" id="PR00320">
    <property type="entry name" value="GPROTEINBRPT"/>
</dbReference>
<dbReference type="InterPro" id="IPR019775">
    <property type="entry name" value="WD40_repeat_CS"/>
</dbReference>
<evidence type="ECO:0000259" key="6">
    <source>
        <dbReference type="PROSITE" id="PS50181"/>
    </source>
</evidence>
<organism evidence="7 8">
    <name type="scientific">Wickerhamiella sorbophila</name>
    <dbReference type="NCBI Taxonomy" id="45607"/>
    <lineage>
        <taxon>Eukaryota</taxon>
        <taxon>Fungi</taxon>
        <taxon>Dikarya</taxon>
        <taxon>Ascomycota</taxon>
        <taxon>Saccharomycotina</taxon>
        <taxon>Dipodascomycetes</taxon>
        <taxon>Dipodascales</taxon>
        <taxon>Trichomonascaceae</taxon>
        <taxon>Wickerhamiella</taxon>
    </lineage>
</organism>